<reference evidence="7 8" key="1">
    <citation type="submission" date="2012-08" db="EMBL/GenBank/DDBJ databases">
        <title>Whole genome shotgun sequence of Gordonia namibiensis NBRC 108229.</title>
        <authorList>
            <person name="Isaki-Nakamura S."/>
            <person name="Hosoyama A."/>
            <person name="Tsuchikane K."/>
            <person name="Katsumata H."/>
            <person name="Baba S."/>
            <person name="Yamazaki S."/>
            <person name="Fujita N."/>
        </authorList>
    </citation>
    <scope>NUCLEOTIDE SEQUENCE [LARGE SCALE GENOMIC DNA]</scope>
    <source>
        <strain evidence="7 8">NBRC 108229</strain>
    </source>
</reference>
<evidence type="ECO:0000256" key="3">
    <source>
        <dbReference type="ARBA" id="ARBA00022806"/>
    </source>
</evidence>
<keyword evidence="3" id="KW-0347">Helicase</keyword>
<dbReference type="InterPro" id="IPR015330">
    <property type="entry name" value="DNA_primase/pol_bifunc_N"/>
</dbReference>
<feature type="domain" description="SF3 helicase" evidence="6">
    <location>
        <begin position="679"/>
        <end position="837"/>
    </location>
</feature>
<dbReference type="InterPro" id="IPR004968">
    <property type="entry name" value="DNA_primase/NTPase_C"/>
</dbReference>
<dbReference type="GO" id="GO:0016787">
    <property type="term" value="F:hydrolase activity"/>
    <property type="evidence" value="ECO:0007669"/>
    <property type="project" value="UniProtKB-KW"/>
</dbReference>
<dbReference type="AlphaFoldDB" id="K6WMA3"/>
<dbReference type="RefSeq" id="WP_006866734.1">
    <property type="nucleotide sequence ID" value="NZ_BAHE01000016.1"/>
</dbReference>
<dbReference type="NCBIfam" id="TIGR01613">
    <property type="entry name" value="primase_Cterm"/>
    <property type="match status" value="1"/>
</dbReference>
<feature type="region of interest" description="Disordered" evidence="5">
    <location>
        <begin position="1"/>
        <end position="75"/>
    </location>
</feature>
<feature type="region of interest" description="Disordered" evidence="5">
    <location>
        <begin position="127"/>
        <end position="153"/>
    </location>
</feature>
<keyword evidence="4" id="KW-0067">ATP-binding</keyword>
<feature type="compositionally biased region" description="Basic and acidic residues" evidence="5">
    <location>
        <begin position="131"/>
        <end position="140"/>
    </location>
</feature>
<evidence type="ECO:0000256" key="5">
    <source>
        <dbReference type="SAM" id="MobiDB-lite"/>
    </source>
</evidence>
<dbReference type="Gene3D" id="3.40.50.300">
    <property type="entry name" value="P-loop containing nucleotide triphosphate hydrolases"/>
    <property type="match status" value="1"/>
</dbReference>
<dbReference type="PROSITE" id="PS51206">
    <property type="entry name" value="SF3_HELICASE_1"/>
    <property type="match status" value="1"/>
</dbReference>
<organism evidence="7 8">
    <name type="scientific">Gordonia namibiensis NBRC 108229</name>
    <dbReference type="NCBI Taxonomy" id="1208314"/>
    <lineage>
        <taxon>Bacteria</taxon>
        <taxon>Bacillati</taxon>
        <taxon>Actinomycetota</taxon>
        <taxon>Actinomycetes</taxon>
        <taxon>Mycobacteriales</taxon>
        <taxon>Gordoniaceae</taxon>
        <taxon>Gordonia</taxon>
    </lineage>
</organism>
<gene>
    <name evidence="7" type="ORF">GONAM_16_00300</name>
</gene>
<dbReference type="PANTHER" id="PTHR35372:SF2">
    <property type="entry name" value="SF3 HELICASE DOMAIN-CONTAINING PROTEIN"/>
    <property type="match status" value="1"/>
</dbReference>
<comment type="caution">
    <text evidence="7">The sequence shown here is derived from an EMBL/GenBank/DDBJ whole genome shotgun (WGS) entry which is preliminary data.</text>
</comment>
<evidence type="ECO:0000256" key="1">
    <source>
        <dbReference type="ARBA" id="ARBA00022741"/>
    </source>
</evidence>
<dbReference type="GO" id="GO:0004386">
    <property type="term" value="F:helicase activity"/>
    <property type="evidence" value="ECO:0007669"/>
    <property type="project" value="UniProtKB-KW"/>
</dbReference>
<dbReference type="InterPro" id="IPR006500">
    <property type="entry name" value="Helicase_put_C_phage/plasmid"/>
</dbReference>
<keyword evidence="2" id="KW-0378">Hydrolase</keyword>
<keyword evidence="8" id="KW-1185">Reference proteome</keyword>
<dbReference type="InterPro" id="IPR027417">
    <property type="entry name" value="P-loop_NTPase"/>
</dbReference>
<dbReference type="InterPro" id="IPR045455">
    <property type="entry name" value="NrS-1_pol-like_helicase"/>
</dbReference>
<dbReference type="Pfam" id="PF08706">
    <property type="entry name" value="D5_N"/>
    <property type="match status" value="1"/>
</dbReference>
<dbReference type="Gene3D" id="1.10.10.10">
    <property type="entry name" value="Winged helix-like DNA-binding domain superfamily/Winged helix DNA-binding domain"/>
    <property type="match status" value="1"/>
</dbReference>
<dbReference type="Pfam" id="PF03288">
    <property type="entry name" value="Pox_D5"/>
    <property type="match status" value="1"/>
</dbReference>
<dbReference type="InterPro" id="IPR014818">
    <property type="entry name" value="Phage/plasmid_primase_P4_C"/>
</dbReference>
<accession>K6WMA3</accession>
<feature type="compositionally biased region" description="Polar residues" evidence="5">
    <location>
        <begin position="38"/>
        <end position="58"/>
    </location>
</feature>
<feature type="compositionally biased region" description="Acidic residues" evidence="5">
    <location>
        <begin position="1"/>
        <end position="11"/>
    </location>
</feature>
<protein>
    <submittedName>
        <fullName evidence="7">Putative primase</fullName>
    </submittedName>
</protein>
<dbReference type="Pfam" id="PF19263">
    <property type="entry name" value="DUF5906"/>
    <property type="match status" value="1"/>
</dbReference>
<sequence length="960" mass="104993">MTADYNADDFEFVPPLAVPDDIDEGTGTSDAARPVSGDSPQQTDISRWLASQPTTPATTGVEPELAPEPPAKLPPVQSLLAEPSSSETLEYRSRPGYLGTELLDTDITMADAASALVRAGFRVLPTTSVPTDRKPGEDASKNPGSLVGKGWQHRSTIREDEITKWFTPSADPTEAVQRAGFYRAVPLATVNLAIHIGPEHTVLDVDNPDAVPPWMWPHLDRACFHSSSATDDRRGHYIFKTPAGHSFTNGRIGGPGIDPVTFFAPGDVREPRTRTHTKSPGEVRHNNAIILTAPSQHPKAHLGRRYQWIRVGEIPVMPDELAKGLKARQTKFNGHDIIFEAANTAEVEAFTNTYTTTSETGATIAETIVANLNERARAGAGLHNTALGLLVDVFGLARYGYLDAANALTQIRQAVVALRDDPTSGCDLTDPADTEAEVDDLTAWALGKSTALHAADPDGYHFHIDITSAVRYGTSPSFPRPSGYTEDGPDGATPMIAPPPDAPLPCARFLAELHFTDDNGNNLLLFHCRKWLSWNAGYWQEIDEEELRKLISETFEHARYAHTDRKGAVTLKPWNPNKRRKDDIIGELKGTQLLSSEIAEPYWLTDDPTATRPPANELIAMANGLLHAPTRTLYDHTPELLNRAVLPFAHDEHVGAPVEFLKFLASIWTDDDTGILDTEAIALLQEWFGYLLSGRTDLHKFLLMQGRPRSGKGTILKIQEELIGINNTTAVDVTRLDDRHGLEQTVGKSLAIAGDVKLANNGRTYAIVGKLKNIIGGDKVSIARKYLAPWVGHAPTRFVLATNHILGLPDPSGALQIRALVLVLNKSFVGKEDADLYNRIRPELPAILLWALDGLDRLTAAPNNQFTAPASSQTVIDMMNDAASPIAEFIRSECELEPTAAEPVTSLYTRYQQWCNNNGETPAALNVFGKYLFEGFPFITKEQVTIAGSRTRVYQGIRAV</sequence>
<dbReference type="InterPro" id="IPR036390">
    <property type="entry name" value="WH_DNA-bd_sf"/>
</dbReference>
<dbReference type="GO" id="GO:0005524">
    <property type="term" value="F:ATP binding"/>
    <property type="evidence" value="ECO:0007669"/>
    <property type="project" value="UniProtKB-KW"/>
</dbReference>
<name>K6WMA3_9ACTN</name>
<dbReference type="SUPFAM" id="SSF46785">
    <property type="entry name" value="Winged helix' DNA-binding domain"/>
    <property type="match status" value="1"/>
</dbReference>
<evidence type="ECO:0000313" key="8">
    <source>
        <dbReference type="Proteomes" id="UP000035058"/>
    </source>
</evidence>
<dbReference type="InterPro" id="IPR014015">
    <property type="entry name" value="Helicase_SF3_DNA-vir"/>
</dbReference>
<evidence type="ECO:0000313" key="7">
    <source>
        <dbReference type="EMBL" id="GAC00531.1"/>
    </source>
</evidence>
<dbReference type="Proteomes" id="UP000035058">
    <property type="component" value="Unassembled WGS sequence"/>
</dbReference>
<dbReference type="SUPFAM" id="SSF52540">
    <property type="entry name" value="P-loop containing nucleoside triphosphate hydrolases"/>
    <property type="match status" value="1"/>
</dbReference>
<evidence type="ECO:0000256" key="4">
    <source>
        <dbReference type="ARBA" id="ARBA00022840"/>
    </source>
</evidence>
<dbReference type="InterPro" id="IPR051620">
    <property type="entry name" value="ORF904-like_C"/>
</dbReference>
<dbReference type="PANTHER" id="PTHR35372">
    <property type="entry name" value="ATP BINDING PROTEIN-RELATED"/>
    <property type="match status" value="1"/>
</dbReference>
<dbReference type="InterPro" id="IPR036388">
    <property type="entry name" value="WH-like_DNA-bd_sf"/>
</dbReference>
<evidence type="ECO:0000259" key="6">
    <source>
        <dbReference type="PROSITE" id="PS51206"/>
    </source>
</evidence>
<keyword evidence="1" id="KW-0547">Nucleotide-binding</keyword>
<proteinExistence type="predicted"/>
<evidence type="ECO:0000256" key="2">
    <source>
        <dbReference type="ARBA" id="ARBA00022801"/>
    </source>
</evidence>
<dbReference type="EMBL" id="BAHE01000016">
    <property type="protein sequence ID" value="GAC00531.1"/>
    <property type="molecule type" value="Genomic_DNA"/>
</dbReference>
<dbReference type="SMART" id="SM00943">
    <property type="entry name" value="Prim-Pol"/>
    <property type="match status" value="1"/>
</dbReference>
<dbReference type="Pfam" id="PF09250">
    <property type="entry name" value="Prim-Pol"/>
    <property type="match status" value="1"/>
</dbReference>